<gene>
    <name evidence="1" type="ORF">ACFSJD_42470</name>
</gene>
<dbReference type="Proteomes" id="UP001597114">
    <property type="component" value="Unassembled WGS sequence"/>
</dbReference>
<accession>A0ABW4FCC7</accession>
<dbReference type="Gene3D" id="1.20.120.450">
    <property type="entry name" value="dinb family like domain"/>
    <property type="match status" value="1"/>
</dbReference>
<reference evidence="2" key="1">
    <citation type="journal article" date="2019" name="Int. J. Syst. Evol. Microbiol.">
        <title>The Global Catalogue of Microorganisms (GCM) 10K type strain sequencing project: providing services to taxonomists for standard genome sequencing and annotation.</title>
        <authorList>
            <consortium name="The Broad Institute Genomics Platform"/>
            <consortium name="The Broad Institute Genome Sequencing Center for Infectious Disease"/>
            <person name="Wu L."/>
            <person name="Ma J."/>
        </authorList>
    </citation>
    <scope>NUCLEOTIDE SEQUENCE [LARGE SCALE GENOMIC DNA]</scope>
    <source>
        <strain evidence="2">CCM 7043</strain>
    </source>
</reference>
<dbReference type="SUPFAM" id="SSF109854">
    <property type="entry name" value="DinB/YfiT-like putative metalloenzymes"/>
    <property type="match status" value="1"/>
</dbReference>
<protein>
    <submittedName>
        <fullName evidence="1">DinB family protein</fullName>
    </submittedName>
</protein>
<evidence type="ECO:0000313" key="1">
    <source>
        <dbReference type="EMBL" id="MFD1524214.1"/>
    </source>
</evidence>
<dbReference type="EMBL" id="JBHUCO010000077">
    <property type="protein sequence ID" value="MFD1524214.1"/>
    <property type="molecule type" value="Genomic_DNA"/>
</dbReference>
<dbReference type="RefSeq" id="WP_344728433.1">
    <property type="nucleotide sequence ID" value="NZ_BAAAUS010000051.1"/>
</dbReference>
<name>A0ABW4FCC7_9PSEU</name>
<dbReference type="InterPro" id="IPR034660">
    <property type="entry name" value="DinB/YfiT-like"/>
</dbReference>
<dbReference type="InterPro" id="IPR007061">
    <property type="entry name" value="MST-like"/>
</dbReference>
<dbReference type="Pfam" id="PF04978">
    <property type="entry name" value="MST"/>
    <property type="match status" value="1"/>
</dbReference>
<comment type="caution">
    <text evidence="1">The sequence shown here is derived from an EMBL/GenBank/DDBJ whole genome shotgun (WGS) entry which is preliminary data.</text>
</comment>
<evidence type="ECO:0000313" key="2">
    <source>
        <dbReference type="Proteomes" id="UP001597114"/>
    </source>
</evidence>
<sequence>MDDEKKALLAFLEWQRASILAIIDGLDAEALTASVVPSGWTPLGLVEHLGHAERHWFQEIATGSADPLPWPDDDTPLITSRSPSVVLGFYRDQCERSDAIFTALPLSSPPRARHPGVLGDQITDLRGIILHMIEETARHAGHLDIVRELMDGRTGLGPR</sequence>
<proteinExistence type="predicted"/>
<keyword evidence="2" id="KW-1185">Reference proteome</keyword>
<organism evidence="1 2">
    <name type="scientific">Pseudonocardia yunnanensis</name>
    <dbReference type="NCBI Taxonomy" id="58107"/>
    <lineage>
        <taxon>Bacteria</taxon>
        <taxon>Bacillati</taxon>
        <taxon>Actinomycetota</taxon>
        <taxon>Actinomycetes</taxon>
        <taxon>Pseudonocardiales</taxon>
        <taxon>Pseudonocardiaceae</taxon>
        <taxon>Pseudonocardia</taxon>
    </lineage>
</organism>